<dbReference type="InterPro" id="IPR019410">
    <property type="entry name" value="Methyltransf_16"/>
</dbReference>
<sequence>MVVDCMTRSFLVPRGSDVPLEIKIAEPALRAQGLSLTTWTSSFVLASLLHKLPVDFPPSSSPIQVLELGAGTGLVGLTAAALWNVPIVLTDLAPIVPGLAGNVKLNDSLVKDRVRCGSLDWAAPDNLTLQTGETYSADTSKACVILAADTVYSEEHPELLSKAILRWLDRGSSSRVILTYPLRVAYLDQIRQLWELLEAGGLEAIQEGREQASADDWDDEGLCEWSVWAWKRIQENGE</sequence>
<evidence type="ECO:0000313" key="1">
    <source>
        <dbReference type="EMBL" id="KAJ8995143.1"/>
    </source>
</evidence>
<dbReference type="Gene3D" id="3.40.50.150">
    <property type="entry name" value="Vaccinia Virus protein VP39"/>
    <property type="match status" value="1"/>
</dbReference>
<reference evidence="1" key="1">
    <citation type="submission" date="2023-01" db="EMBL/GenBank/DDBJ databases">
        <title>Exophiala dermititidis isolated from Cystic Fibrosis Patient.</title>
        <authorList>
            <person name="Kurbessoian T."/>
            <person name="Crocker A."/>
            <person name="Murante D."/>
            <person name="Hogan D.A."/>
            <person name="Stajich J.E."/>
        </authorList>
    </citation>
    <scope>NUCLEOTIDE SEQUENCE</scope>
    <source>
        <strain evidence="1">Ex8</strain>
    </source>
</reference>
<dbReference type="Proteomes" id="UP001161757">
    <property type="component" value="Unassembled WGS sequence"/>
</dbReference>
<evidence type="ECO:0000313" key="2">
    <source>
        <dbReference type="Proteomes" id="UP001161757"/>
    </source>
</evidence>
<accession>A0AAN6IYV0</accession>
<dbReference type="Pfam" id="PF10294">
    <property type="entry name" value="Methyltransf_16"/>
    <property type="match status" value="1"/>
</dbReference>
<name>A0AAN6IYV0_EXODE</name>
<protein>
    <recommendedName>
        <fullName evidence="3">Glucose-inducible SAM-dependent methyltransferase Rrg1</fullName>
    </recommendedName>
</protein>
<dbReference type="SUPFAM" id="SSF53335">
    <property type="entry name" value="S-adenosyl-L-methionine-dependent methyltransferases"/>
    <property type="match status" value="1"/>
</dbReference>
<dbReference type="GO" id="GO:0005829">
    <property type="term" value="C:cytosol"/>
    <property type="evidence" value="ECO:0007669"/>
    <property type="project" value="TreeGrafter"/>
</dbReference>
<dbReference type="PANTHER" id="PTHR14614:SF156">
    <property type="entry name" value="PROTEIN-LYSINE N-METHYLTRANSFERASE EFM2"/>
    <property type="match status" value="1"/>
</dbReference>
<dbReference type="PANTHER" id="PTHR14614">
    <property type="entry name" value="HEPATOCELLULAR CARCINOMA-ASSOCIATED ANTIGEN"/>
    <property type="match status" value="1"/>
</dbReference>
<dbReference type="GO" id="GO:0008757">
    <property type="term" value="F:S-adenosylmethionine-dependent methyltransferase activity"/>
    <property type="evidence" value="ECO:0007669"/>
    <property type="project" value="UniProtKB-ARBA"/>
</dbReference>
<dbReference type="AlphaFoldDB" id="A0AAN6IYV0"/>
<dbReference type="InterPro" id="IPR029063">
    <property type="entry name" value="SAM-dependent_MTases_sf"/>
</dbReference>
<comment type="caution">
    <text evidence="1">The sequence shown here is derived from an EMBL/GenBank/DDBJ whole genome shotgun (WGS) entry which is preliminary data.</text>
</comment>
<dbReference type="EMBL" id="JAJGCB010000002">
    <property type="protein sequence ID" value="KAJ8995143.1"/>
    <property type="molecule type" value="Genomic_DNA"/>
</dbReference>
<proteinExistence type="predicted"/>
<evidence type="ECO:0008006" key="3">
    <source>
        <dbReference type="Google" id="ProtNLM"/>
    </source>
</evidence>
<gene>
    <name evidence="1" type="ORF">HRR80_001834</name>
</gene>
<organism evidence="1 2">
    <name type="scientific">Exophiala dermatitidis</name>
    <name type="common">Black yeast-like fungus</name>
    <name type="synonym">Wangiella dermatitidis</name>
    <dbReference type="NCBI Taxonomy" id="5970"/>
    <lineage>
        <taxon>Eukaryota</taxon>
        <taxon>Fungi</taxon>
        <taxon>Dikarya</taxon>
        <taxon>Ascomycota</taxon>
        <taxon>Pezizomycotina</taxon>
        <taxon>Eurotiomycetes</taxon>
        <taxon>Chaetothyriomycetidae</taxon>
        <taxon>Chaetothyriales</taxon>
        <taxon>Herpotrichiellaceae</taxon>
        <taxon>Exophiala</taxon>
    </lineage>
</organism>